<accession>A0AAW8R6I7</accession>
<keyword evidence="2" id="KW-1003">Cell membrane</keyword>
<dbReference type="AlphaFoldDB" id="A0AAW8R6I7"/>
<evidence type="ECO:0000256" key="1">
    <source>
        <dbReference type="ARBA" id="ARBA00004651"/>
    </source>
</evidence>
<evidence type="ECO:0000256" key="5">
    <source>
        <dbReference type="ARBA" id="ARBA00023136"/>
    </source>
</evidence>
<feature type="transmembrane region" description="Helical" evidence="6">
    <location>
        <begin position="36"/>
        <end position="53"/>
    </location>
</feature>
<comment type="caution">
    <text evidence="7">The sequence shown here is derived from an EMBL/GenBank/DDBJ whole genome shotgun (WGS) entry which is preliminary data.</text>
</comment>
<keyword evidence="8" id="KW-1185">Reference proteome</keyword>
<evidence type="ECO:0000313" key="7">
    <source>
        <dbReference type="EMBL" id="MDT0584047.1"/>
    </source>
</evidence>
<keyword evidence="5 6" id="KW-0472">Membrane</keyword>
<dbReference type="RefSeq" id="WP_311362814.1">
    <property type="nucleotide sequence ID" value="NZ_JAVRIE010000007.1"/>
</dbReference>
<dbReference type="EMBL" id="JAVRIE010000007">
    <property type="protein sequence ID" value="MDT0584047.1"/>
    <property type="molecule type" value="Genomic_DNA"/>
</dbReference>
<dbReference type="InterPro" id="IPR005538">
    <property type="entry name" value="LrgA/CidA"/>
</dbReference>
<evidence type="ECO:0000256" key="3">
    <source>
        <dbReference type="ARBA" id="ARBA00022692"/>
    </source>
</evidence>
<reference evidence="7 8" key="1">
    <citation type="submission" date="2023-09" db="EMBL/GenBank/DDBJ databases">
        <authorList>
            <person name="Rey-Velasco X."/>
        </authorList>
    </citation>
    <scope>NUCLEOTIDE SEQUENCE [LARGE SCALE GENOMIC DNA]</scope>
    <source>
        <strain evidence="7 8">W409</strain>
    </source>
</reference>
<protein>
    <submittedName>
        <fullName evidence="7">CidA/LrgA family protein</fullName>
    </submittedName>
</protein>
<keyword evidence="3 6" id="KW-0812">Transmembrane</keyword>
<comment type="subcellular location">
    <subcellularLocation>
        <location evidence="1">Cell membrane</location>
        <topology evidence="1">Multi-pass membrane protein</topology>
    </subcellularLocation>
</comment>
<dbReference type="PANTHER" id="PTHR33931:SF2">
    <property type="entry name" value="HOLIN-LIKE PROTEIN CIDA"/>
    <property type="match status" value="1"/>
</dbReference>
<feature type="transmembrane region" description="Helical" evidence="6">
    <location>
        <begin position="65"/>
        <end position="83"/>
    </location>
</feature>
<organism evidence="7 8">
    <name type="scientific">Brumicola blandensis</name>
    <dbReference type="NCBI Taxonomy" id="3075611"/>
    <lineage>
        <taxon>Bacteria</taxon>
        <taxon>Pseudomonadati</taxon>
        <taxon>Pseudomonadota</taxon>
        <taxon>Gammaproteobacteria</taxon>
        <taxon>Alteromonadales</taxon>
        <taxon>Alteromonadaceae</taxon>
        <taxon>Brumicola</taxon>
    </lineage>
</organism>
<evidence type="ECO:0000256" key="2">
    <source>
        <dbReference type="ARBA" id="ARBA00022475"/>
    </source>
</evidence>
<evidence type="ECO:0000256" key="6">
    <source>
        <dbReference type="SAM" id="Phobius"/>
    </source>
</evidence>
<feature type="transmembrane region" description="Helical" evidence="6">
    <location>
        <begin position="12"/>
        <end position="30"/>
    </location>
</feature>
<dbReference type="Pfam" id="PF03788">
    <property type="entry name" value="LrgA"/>
    <property type="match status" value="1"/>
</dbReference>
<name>A0AAW8R6I7_9ALTE</name>
<dbReference type="PANTHER" id="PTHR33931">
    <property type="entry name" value="HOLIN-LIKE PROTEIN CIDA-RELATED"/>
    <property type="match status" value="1"/>
</dbReference>
<evidence type="ECO:0000256" key="4">
    <source>
        <dbReference type="ARBA" id="ARBA00022989"/>
    </source>
</evidence>
<proteinExistence type="predicted"/>
<keyword evidence="4 6" id="KW-1133">Transmembrane helix</keyword>
<gene>
    <name evidence="7" type="ORF">RM544_15975</name>
</gene>
<feature type="transmembrane region" description="Helical" evidence="6">
    <location>
        <begin position="89"/>
        <end position="112"/>
    </location>
</feature>
<dbReference type="Proteomes" id="UP001249020">
    <property type="component" value="Unassembled WGS sequence"/>
</dbReference>
<dbReference type="GO" id="GO:0005886">
    <property type="term" value="C:plasma membrane"/>
    <property type="evidence" value="ECO:0007669"/>
    <property type="project" value="UniProtKB-SubCell"/>
</dbReference>
<evidence type="ECO:0000313" key="8">
    <source>
        <dbReference type="Proteomes" id="UP001249020"/>
    </source>
</evidence>
<sequence length="131" mass="14442">MMTTMLRGAFGFLVLTLIYLFAVFLFHALSLPVPPALVGILILLLVLLVIKKVPLSITIAARPLLAHMGLFLLPPMISVLLFLDVFNQHAVVLLLAIVGSTLLSLVCAFFLSQKILKRVELRLKQVPDPDE</sequence>